<dbReference type="Gramene" id="CDF37346">
    <property type="protein sequence ID" value="CDF37346"/>
    <property type="gene ID" value="CHC_T00005490001"/>
</dbReference>
<keyword evidence="3" id="KW-1185">Reference proteome</keyword>
<evidence type="ECO:0000256" key="1">
    <source>
        <dbReference type="SAM" id="MobiDB-lite"/>
    </source>
</evidence>
<dbReference type="EMBL" id="HG001832">
    <property type="protein sequence ID" value="CDF37346.1"/>
    <property type="molecule type" value="Genomic_DNA"/>
</dbReference>
<evidence type="ECO:0000313" key="2">
    <source>
        <dbReference type="EMBL" id="CDF37346.1"/>
    </source>
</evidence>
<organism evidence="2 3">
    <name type="scientific">Chondrus crispus</name>
    <name type="common">Carrageen Irish moss</name>
    <name type="synonym">Polymorpha crispa</name>
    <dbReference type="NCBI Taxonomy" id="2769"/>
    <lineage>
        <taxon>Eukaryota</taxon>
        <taxon>Rhodophyta</taxon>
        <taxon>Florideophyceae</taxon>
        <taxon>Rhodymeniophycidae</taxon>
        <taxon>Gigartinales</taxon>
        <taxon>Gigartinaceae</taxon>
        <taxon>Chondrus</taxon>
    </lineage>
</organism>
<dbReference type="GeneID" id="17324881"/>
<protein>
    <submittedName>
        <fullName evidence="2">Uncharacterized protein</fullName>
    </submittedName>
</protein>
<dbReference type="Proteomes" id="UP000012073">
    <property type="component" value="Unassembled WGS sequence"/>
</dbReference>
<accession>R7QIP2</accession>
<proteinExistence type="predicted"/>
<gene>
    <name evidence="2" type="ORF">CHC_T00005490001</name>
</gene>
<dbReference type="KEGG" id="ccp:CHC_T00005490001"/>
<name>R7QIP2_CHOCR</name>
<evidence type="ECO:0000313" key="3">
    <source>
        <dbReference type="Proteomes" id="UP000012073"/>
    </source>
</evidence>
<dbReference type="AlphaFoldDB" id="R7QIP2"/>
<reference evidence="3" key="1">
    <citation type="journal article" date="2013" name="Proc. Natl. Acad. Sci. U.S.A.">
        <title>Genome structure and metabolic features in the red seaweed Chondrus crispus shed light on evolution of the Archaeplastida.</title>
        <authorList>
            <person name="Collen J."/>
            <person name="Porcel B."/>
            <person name="Carre W."/>
            <person name="Ball S.G."/>
            <person name="Chaparro C."/>
            <person name="Tonon T."/>
            <person name="Barbeyron T."/>
            <person name="Michel G."/>
            <person name="Noel B."/>
            <person name="Valentin K."/>
            <person name="Elias M."/>
            <person name="Artiguenave F."/>
            <person name="Arun A."/>
            <person name="Aury J.M."/>
            <person name="Barbosa-Neto J.F."/>
            <person name="Bothwell J.H."/>
            <person name="Bouget F.Y."/>
            <person name="Brillet L."/>
            <person name="Cabello-Hurtado F."/>
            <person name="Capella-Gutierrez S."/>
            <person name="Charrier B."/>
            <person name="Cladiere L."/>
            <person name="Cock J.M."/>
            <person name="Coelho S.M."/>
            <person name="Colleoni C."/>
            <person name="Czjzek M."/>
            <person name="Da Silva C."/>
            <person name="Delage L."/>
            <person name="Denoeud F."/>
            <person name="Deschamps P."/>
            <person name="Dittami S.M."/>
            <person name="Gabaldon T."/>
            <person name="Gachon C.M."/>
            <person name="Groisillier A."/>
            <person name="Herve C."/>
            <person name="Jabbari K."/>
            <person name="Katinka M."/>
            <person name="Kloareg B."/>
            <person name="Kowalczyk N."/>
            <person name="Labadie K."/>
            <person name="Leblanc C."/>
            <person name="Lopez P.J."/>
            <person name="McLachlan D.H."/>
            <person name="Meslet-Cladiere L."/>
            <person name="Moustafa A."/>
            <person name="Nehr Z."/>
            <person name="Nyvall Collen P."/>
            <person name="Panaud O."/>
            <person name="Partensky F."/>
            <person name="Poulain J."/>
            <person name="Rensing S.A."/>
            <person name="Rousvoal S."/>
            <person name="Samson G."/>
            <person name="Symeonidi A."/>
            <person name="Weissenbach J."/>
            <person name="Zambounis A."/>
            <person name="Wincker P."/>
            <person name="Boyen C."/>
        </authorList>
    </citation>
    <scope>NUCLEOTIDE SEQUENCE [LARGE SCALE GENOMIC DNA]</scope>
    <source>
        <strain evidence="3">cv. Stackhouse</strain>
    </source>
</reference>
<dbReference type="RefSeq" id="XP_005717165.1">
    <property type="nucleotide sequence ID" value="XM_005717108.1"/>
</dbReference>
<feature type="region of interest" description="Disordered" evidence="1">
    <location>
        <begin position="1"/>
        <end position="48"/>
    </location>
</feature>
<sequence>MTEVGGRLGRLTEARSVTRRVRTAQDFSRRRTGPRAPSSRLWDSKNLSRSSRTTFHKSSVIELYDSTP</sequence>